<evidence type="ECO:0000313" key="7">
    <source>
        <dbReference type="EMBL" id="KAK0176712.1"/>
    </source>
</evidence>
<evidence type="ECO:0000256" key="3">
    <source>
        <dbReference type="ARBA" id="ARBA00022833"/>
    </source>
</evidence>
<dbReference type="PANTHER" id="PTHR46600:SF11">
    <property type="entry name" value="THAP DOMAIN-CONTAINING PROTEIN 10"/>
    <property type="match status" value="1"/>
</dbReference>
<dbReference type="InterPro" id="IPR006612">
    <property type="entry name" value="THAP_Znf"/>
</dbReference>
<comment type="caution">
    <text evidence="7">The sequence shown here is derived from an EMBL/GenBank/DDBJ whole genome shotgun (WGS) entry which is preliminary data.</text>
</comment>
<reference evidence="7" key="2">
    <citation type="submission" date="2023-03" db="EMBL/GenBank/DDBJ databases">
        <authorList>
            <person name="Inwood S.N."/>
            <person name="Skelly J.G."/>
            <person name="Guhlin J."/>
            <person name="Harrop T.W.R."/>
            <person name="Goldson S.G."/>
            <person name="Dearden P.K."/>
        </authorList>
    </citation>
    <scope>NUCLEOTIDE SEQUENCE</scope>
    <source>
        <strain evidence="7">Irish</strain>
        <tissue evidence="7">Whole body</tissue>
    </source>
</reference>
<keyword evidence="8" id="KW-1185">Reference proteome</keyword>
<name>A0AA39KWY0_9HYME</name>
<dbReference type="InterPro" id="IPR026516">
    <property type="entry name" value="THAP1/10"/>
</dbReference>
<reference evidence="7" key="1">
    <citation type="journal article" date="2023" name="bioRxiv">
        <title>Scaffold-level genome assemblies of two parasitoid biocontrol wasps reveal the parthenogenesis mechanism and an associated novel virus.</title>
        <authorList>
            <person name="Inwood S."/>
            <person name="Skelly J."/>
            <person name="Guhlin J."/>
            <person name="Harrop T."/>
            <person name="Goldson S."/>
            <person name="Dearden P."/>
        </authorList>
    </citation>
    <scope>NUCLEOTIDE SEQUENCE</scope>
    <source>
        <strain evidence="7">Irish</strain>
        <tissue evidence="7">Whole body</tissue>
    </source>
</reference>
<dbReference type="SMART" id="SM00692">
    <property type="entry name" value="DM3"/>
    <property type="match status" value="1"/>
</dbReference>
<protein>
    <recommendedName>
        <fullName evidence="6">THAP-type domain-containing protein</fullName>
    </recommendedName>
</protein>
<evidence type="ECO:0000256" key="2">
    <source>
        <dbReference type="ARBA" id="ARBA00022771"/>
    </source>
</evidence>
<gene>
    <name evidence="7" type="ORF">PV328_000823</name>
</gene>
<dbReference type="Gene3D" id="6.20.210.20">
    <property type="entry name" value="THAP domain"/>
    <property type="match status" value="1"/>
</dbReference>
<evidence type="ECO:0000259" key="6">
    <source>
        <dbReference type="PROSITE" id="PS50950"/>
    </source>
</evidence>
<accession>A0AA39KWY0</accession>
<evidence type="ECO:0000256" key="4">
    <source>
        <dbReference type="ARBA" id="ARBA00023125"/>
    </source>
</evidence>
<dbReference type="PROSITE" id="PS50950">
    <property type="entry name" value="ZF_THAP"/>
    <property type="match status" value="1"/>
</dbReference>
<sequence length="256" mass="29783">MVNMCIVCKAEPNPQNKFRSFHKFPSNIELKKKWMEILKVSRTTNSSTVCSDHFDRSCYVEADRNCIRRRLLAHAIPKDIANIPGEDEDVEKIEFLEELSERTVDNPNVNSGHDTSDDYILEEVLDDSETEAALEAHQKEYANINTAKVGNKRKHPVKTNIPNKKRLTIDTKTEYLSRKDFVSDESWTRFIQFYNQQQRKIKTLSRIKLRYRDKIDELKYIIKDVTKFLSNSSSIDVNCLENELKDDNFGNVPGTS</sequence>
<feature type="domain" description="THAP-type" evidence="6">
    <location>
        <begin position="1"/>
        <end position="80"/>
    </location>
</feature>
<dbReference type="GO" id="GO:0043565">
    <property type="term" value="F:sequence-specific DNA binding"/>
    <property type="evidence" value="ECO:0007669"/>
    <property type="project" value="InterPro"/>
</dbReference>
<dbReference type="Pfam" id="PF05485">
    <property type="entry name" value="THAP"/>
    <property type="match status" value="1"/>
</dbReference>
<dbReference type="GO" id="GO:0008270">
    <property type="term" value="F:zinc ion binding"/>
    <property type="evidence" value="ECO:0007669"/>
    <property type="project" value="UniProtKB-KW"/>
</dbReference>
<dbReference type="SUPFAM" id="SSF57716">
    <property type="entry name" value="Glucocorticoid receptor-like (DNA-binding domain)"/>
    <property type="match status" value="1"/>
</dbReference>
<evidence type="ECO:0000313" key="8">
    <source>
        <dbReference type="Proteomes" id="UP001168990"/>
    </source>
</evidence>
<dbReference type="Proteomes" id="UP001168990">
    <property type="component" value="Unassembled WGS sequence"/>
</dbReference>
<evidence type="ECO:0000256" key="5">
    <source>
        <dbReference type="PROSITE-ProRule" id="PRU00309"/>
    </source>
</evidence>
<dbReference type="PANTHER" id="PTHR46600">
    <property type="entry name" value="THAP DOMAIN-CONTAINING"/>
    <property type="match status" value="1"/>
</dbReference>
<keyword evidence="2 5" id="KW-0863">Zinc-finger</keyword>
<dbReference type="EMBL" id="JAQQBS010000001">
    <property type="protein sequence ID" value="KAK0176712.1"/>
    <property type="molecule type" value="Genomic_DNA"/>
</dbReference>
<proteinExistence type="predicted"/>
<dbReference type="InterPro" id="IPR038441">
    <property type="entry name" value="THAP_Znf_sf"/>
</dbReference>
<keyword evidence="4 5" id="KW-0238">DNA-binding</keyword>
<dbReference type="AlphaFoldDB" id="A0AA39KWY0"/>
<keyword evidence="1" id="KW-0479">Metal-binding</keyword>
<evidence type="ECO:0000256" key="1">
    <source>
        <dbReference type="ARBA" id="ARBA00022723"/>
    </source>
</evidence>
<dbReference type="SMART" id="SM00980">
    <property type="entry name" value="THAP"/>
    <property type="match status" value="1"/>
</dbReference>
<keyword evidence="3" id="KW-0862">Zinc</keyword>
<organism evidence="7 8">
    <name type="scientific">Microctonus aethiopoides</name>
    <dbReference type="NCBI Taxonomy" id="144406"/>
    <lineage>
        <taxon>Eukaryota</taxon>
        <taxon>Metazoa</taxon>
        <taxon>Ecdysozoa</taxon>
        <taxon>Arthropoda</taxon>
        <taxon>Hexapoda</taxon>
        <taxon>Insecta</taxon>
        <taxon>Pterygota</taxon>
        <taxon>Neoptera</taxon>
        <taxon>Endopterygota</taxon>
        <taxon>Hymenoptera</taxon>
        <taxon>Apocrita</taxon>
        <taxon>Ichneumonoidea</taxon>
        <taxon>Braconidae</taxon>
        <taxon>Euphorinae</taxon>
        <taxon>Microctonus</taxon>
    </lineage>
</organism>